<evidence type="ECO:0000256" key="1">
    <source>
        <dbReference type="ARBA" id="ARBA00023015"/>
    </source>
</evidence>
<dbReference type="STRING" id="460265.Mnod_5606"/>
<dbReference type="OrthoDB" id="7506088at2"/>
<keyword evidence="3" id="KW-0804">Transcription</keyword>
<evidence type="ECO:0000256" key="3">
    <source>
        <dbReference type="ARBA" id="ARBA00023163"/>
    </source>
</evidence>
<dbReference type="InterPro" id="IPR018490">
    <property type="entry name" value="cNMP-bd_dom_sf"/>
</dbReference>
<feature type="domain" description="Cyclic nucleotide-binding" evidence="4">
    <location>
        <begin position="17"/>
        <end position="65"/>
    </location>
</feature>
<evidence type="ECO:0000313" key="5">
    <source>
        <dbReference type="EMBL" id="ACL60448.1"/>
    </source>
</evidence>
<dbReference type="GO" id="GO:0005829">
    <property type="term" value="C:cytosol"/>
    <property type="evidence" value="ECO:0007669"/>
    <property type="project" value="TreeGrafter"/>
</dbReference>
<protein>
    <submittedName>
        <fullName evidence="5">Cyclic nucleotide-binding protein</fullName>
    </submittedName>
</protein>
<dbReference type="PROSITE" id="PS50042">
    <property type="entry name" value="CNMP_BINDING_3"/>
    <property type="match status" value="1"/>
</dbReference>
<keyword evidence="6" id="KW-1185">Reference proteome</keyword>
<dbReference type="InterPro" id="IPR000595">
    <property type="entry name" value="cNMP-bd_dom"/>
</dbReference>
<dbReference type="InterPro" id="IPR050397">
    <property type="entry name" value="Env_Response_Regulators"/>
</dbReference>
<dbReference type="Gene3D" id="2.60.120.10">
    <property type="entry name" value="Jelly Rolls"/>
    <property type="match status" value="1"/>
</dbReference>
<dbReference type="PANTHER" id="PTHR24567:SF74">
    <property type="entry name" value="HTH-TYPE TRANSCRIPTIONAL REGULATOR ARCR"/>
    <property type="match status" value="1"/>
</dbReference>
<dbReference type="eggNOG" id="COG0664">
    <property type="taxonomic scope" value="Bacteria"/>
</dbReference>
<dbReference type="InterPro" id="IPR036388">
    <property type="entry name" value="WH-like_DNA-bd_sf"/>
</dbReference>
<dbReference type="RefSeq" id="WP_015932052.1">
    <property type="nucleotide sequence ID" value="NC_011894.1"/>
</dbReference>
<organism evidence="5 6">
    <name type="scientific">Methylobacterium nodulans (strain LMG 21967 / CNCM I-2342 / ORS 2060)</name>
    <dbReference type="NCBI Taxonomy" id="460265"/>
    <lineage>
        <taxon>Bacteria</taxon>
        <taxon>Pseudomonadati</taxon>
        <taxon>Pseudomonadota</taxon>
        <taxon>Alphaproteobacteria</taxon>
        <taxon>Hyphomicrobiales</taxon>
        <taxon>Methylobacteriaceae</taxon>
        <taxon>Methylobacterium</taxon>
    </lineage>
</organism>
<reference evidence="5 6" key="1">
    <citation type="submission" date="2009-01" db="EMBL/GenBank/DDBJ databases">
        <title>Complete sequence of chromosome of Methylobacterium nodulans ORS 2060.</title>
        <authorList>
            <consortium name="US DOE Joint Genome Institute"/>
            <person name="Lucas S."/>
            <person name="Copeland A."/>
            <person name="Lapidus A."/>
            <person name="Glavina del Rio T."/>
            <person name="Dalin E."/>
            <person name="Tice H."/>
            <person name="Bruce D."/>
            <person name="Goodwin L."/>
            <person name="Pitluck S."/>
            <person name="Sims D."/>
            <person name="Brettin T."/>
            <person name="Detter J.C."/>
            <person name="Han C."/>
            <person name="Larimer F."/>
            <person name="Land M."/>
            <person name="Hauser L."/>
            <person name="Kyrpides N."/>
            <person name="Ivanova N."/>
            <person name="Marx C.J."/>
            <person name="Richardson P."/>
        </authorList>
    </citation>
    <scope>NUCLEOTIDE SEQUENCE [LARGE SCALE GENOMIC DNA]</scope>
    <source>
        <strain evidence="6">LMG 21967 / CNCM I-2342 / ORS 2060</strain>
    </source>
</reference>
<dbReference type="GO" id="GO:0003700">
    <property type="term" value="F:DNA-binding transcription factor activity"/>
    <property type="evidence" value="ECO:0007669"/>
    <property type="project" value="TreeGrafter"/>
</dbReference>
<evidence type="ECO:0000259" key="4">
    <source>
        <dbReference type="PROSITE" id="PS50042"/>
    </source>
</evidence>
<dbReference type="KEGG" id="mno:Mnod_5606"/>
<dbReference type="InterPro" id="IPR012318">
    <property type="entry name" value="HTH_CRP"/>
</dbReference>
<dbReference type="Gene3D" id="1.10.10.10">
    <property type="entry name" value="Winged helix-like DNA-binding domain superfamily/Winged helix DNA-binding domain"/>
    <property type="match status" value="1"/>
</dbReference>
<dbReference type="Proteomes" id="UP000008207">
    <property type="component" value="Chromosome"/>
</dbReference>
<name>B8IQD6_METNO</name>
<dbReference type="Pfam" id="PF13545">
    <property type="entry name" value="HTH_Crp_2"/>
    <property type="match status" value="1"/>
</dbReference>
<dbReference type="EMBL" id="CP001349">
    <property type="protein sequence ID" value="ACL60448.1"/>
    <property type="molecule type" value="Genomic_DNA"/>
</dbReference>
<dbReference type="AlphaFoldDB" id="B8IQD6"/>
<dbReference type="InterPro" id="IPR014710">
    <property type="entry name" value="RmlC-like_jellyroll"/>
</dbReference>
<dbReference type="SUPFAM" id="SSF46785">
    <property type="entry name" value="Winged helix' DNA-binding domain"/>
    <property type="match status" value="1"/>
</dbReference>
<gene>
    <name evidence="5" type="ordered locus">Mnod_5606</name>
</gene>
<dbReference type="SUPFAM" id="SSF51206">
    <property type="entry name" value="cAMP-binding domain-like"/>
    <property type="match status" value="1"/>
</dbReference>
<evidence type="ECO:0000256" key="2">
    <source>
        <dbReference type="ARBA" id="ARBA00023125"/>
    </source>
</evidence>
<dbReference type="PANTHER" id="PTHR24567">
    <property type="entry name" value="CRP FAMILY TRANSCRIPTIONAL REGULATORY PROTEIN"/>
    <property type="match status" value="1"/>
</dbReference>
<accession>B8IQD6</accession>
<keyword evidence="1" id="KW-0805">Transcription regulation</keyword>
<sequence>MSVWSTPLREPEVQNRLLRALPAESFDRIRPMFEEVVLEAGQRIVTANEPISHVYFPESGIVSVIFNVGGRGVLDTLVVGREGMVSTAPVLGVERAPHDVQVRVAGSALRIGAGGLHRLVMQSSLLHEILMRYVQVVLIWGYQAALVCRRNKLDERLALWLLQAMDRLTGNEIALTHEALALILGTHRPGITAALHNLERIEAIATSRGRITILDRARLVIVAGEGYGTAESEYRRLIGPF</sequence>
<dbReference type="InterPro" id="IPR036390">
    <property type="entry name" value="WH_DNA-bd_sf"/>
</dbReference>
<dbReference type="HOGENOM" id="CLU_077340_0_0_5"/>
<dbReference type="GO" id="GO:0003677">
    <property type="term" value="F:DNA binding"/>
    <property type="evidence" value="ECO:0007669"/>
    <property type="project" value="UniProtKB-KW"/>
</dbReference>
<dbReference type="CDD" id="cd00038">
    <property type="entry name" value="CAP_ED"/>
    <property type="match status" value="1"/>
</dbReference>
<keyword evidence="2" id="KW-0238">DNA-binding</keyword>
<evidence type="ECO:0000313" key="6">
    <source>
        <dbReference type="Proteomes" id="UP000008207"/>
    </source>
</evidence>
<proteinExistence type="predicted"/>
<dbReference type="Pfam" id="PF00027">
    <property type="entry name" value="cNMP_binding"/>
    <property type="match status" value="1"/>
</dbReference>